<dbReference type="EMBL" id="LJSX01000002">
    <property type="protein sequence ID" value="KPQ12475.1"/>
    <property type="molecule type" value="Genomic_DNA"/>
</dbReference>
<reference evidence="5 7" key="2">
    <citation type="submission" date="2016-08" db="EMBL/GenBank/DDBJ databases">
        <authorList>
            <person name="Varghese N."/>
            <person name="Submissions Spin"/>
        </authorList>
    </citation>
    <scope>NUCLEOTIDE SEQUENCE [LARGE SCALE GENOMIC DNA]</scope>
    <source>
        <strain evidence="5 7">HL-109</strain>
    </source>
</reference>
<dbReference type="STRING" id="1653334.GA0071312_2314"/>
<evidence type="ECO:0000313" key="6">
    <source>
        <dbReference type="Proteomes" id="UP000050497"/>
    </source>
</evidence>
<dbReference type="PATRIC" id="fig|1653334.4.peg.1037"/>
<proteinExistence type="predicted"/>
<dbReference type="Pfam" id="PF00072">
    <property type="entry name" value="Response_reg"/>
    <property type="match status" value="1"/>
</dbReference>
<evidence type="ECO:0000313" key="7">
    <source>
        <dbReference type="Proteomes" id="UP000182800"/>
    </source>
</evidence>
<gene>
    <name evidence="5" type="ORF">GA0071312_2314</name>
    <name evidence="4" type="ORF">HLUCCO17_02585</name>
</gene>
<dbReference type="Gene3D" id="3.40.50.2300">
    <property type="match status" value="1"/>
</dbReference>
<dbReference type="SUPFAM" id="SSF52172">
    <property type="entry name" value="CheY-like"/>
    <property type="match status" value="1"/>
</dbReference>
<evidence type="ECO:0000259" key="3">
    <source>
        <dbReference type="PROSITE" id="PS50110"/>
    </source>
</evidence>
<feature type="domain" description="Response regulatory" evidence="3">
    <location>
        <begin position="12"/>
        <end position="124"/>
    </location>
</feature>
<dbReference type="InterPro" id="IPR001789">
    <property type="entry name" value="Sig_transdc_resp-reg_receiver"/>
</dbReference>
<dbReference type="PANTHER" id="PTHR44591:SF25">
    <property type="entry name" value="CHEMOTAXIS TWO-COMPONENT RESPONSE REGULATOR"/>
    <property type="match status" value="1"/>
</dbReference>
<dbReference type="PANTHER" id="PTHR44591">
    <property type="entry name" value="STRESS RESPONSE REGULATOR PROTEIN 1"/>
    <property type="match status" value="1"/>
</dbReference>
<evidence type="ECO:0000313" key="5">
    <source>
        <dbReference type="EMBL" id="SCC81376.1"/>
    </source>
</evidence>
<keyword evidence="1 2" id="KW-0597">Phosphoprotein</keyword>
<sequence length="126" mass="13656">MAGMGGETTPLNVLVVDDDLLIQMALADMVCELGHAAESVTSAQEALDRVLAGEAVDLVITDHAMPGMTGLELARKLRAERPELPVMLATGFDELPGNEPDDDWPRLRKPFQREELVTLMTRLCGA</sequence>
<dbReference type="AlphaFoldDB" id="A0A0P8A4G2"/>
<name>A0A0P8A4G2_9HYPH</name>
<dbReference type="GO" id="GO:0000160">
    <property type="term" value="P:phosphorelay signal transduction system"/>
    <property type="evidence" value="ECO:0007669"/>
    <property type="project" value="InterPro"/>
</dbReference>
<dbReference type="InterPro" id="IPR011006">
    <property type="entry name" value="CheY-like_superfamily"/>
</dbReference>
<comment type="caution">
    <text evidence="4">The sequence shown here is derived from an EMBL/GenBank/DDBJ whole genome shotgun (WGS) entry which is preliminary data.</text>
</comment>
<dbReference type="Proteomes" id="UP000182800">
    <property type="component" value="Unassembled WGS sequence"/>
</dbReference>
<keyword evidence="7" id="KW-1185">Reference proteome</keyword>
<dbReference type="Proteomes" id="UP000050497">
    <property type="component" value="Unassembled WGS sequence"/>
</dbReference>
<evidence type="ECO:0000256" key="2">
    <source>
        <dbReference type="PROSITE-ProRule" id="PRU00169"/>
    </source>
</evidence>
<accession>A0A0P8A4G2</accession>
<dbReference type="EMBL" id="FMBM01000002">
    <property type="protein sequence ID" value="SCC81376.1"/>
    <property type="molecule type" value="Genomic_DNA"/>
</dbReference>
<organism evidence="4 6">
    <name type="scientific">Saliniramus fredricksonii</name>
    <dbReference type="NCBI Taxonomy" id="1653334"/>
    <lineage>
        <taxon>Bacteria</taxon>
        <taxon>Pseudomonadati</taxon>
        <taxon>Pseudomonadota</taxon>
        <taxon>Alphaproteobacteria</taxon>
        <taxon>Hyphomicrobiales</taxon>
        <taxon>Salinarimonadaceae</taxon>
        <taxon>Saliniramus</taxon>
    </lineage>
</organism>
<evidence type="ECO:0000313" key="4">
    <source>
        <dbReference type="EMBL" id="KPQ12475.1"/>
    </source>
</evidence>
<evidence type="ECO:0000256" key="1">
    <source>
        <dbReference type="ARBA" id="ARBA00022553"/>
    </source>
</evidence>
<dbReference type="SMART" id="SM00448">
    <property type="entry name" value="REC"/>
    <property type="match status" value="1"/>
</dbReference>
<dbReference type="InterPro" id="IPR050595">
    <property type="entry name" value="Bact_response_regulator"/>
</dbReference>
<dbReference type="PROSITE" id="PS50110">
    <property type="entry name" value="RESPONSE_REGULATORY"/>
    <property type="match status" value="1"/>
</dbReference>
<dbReference type="RefSeq" id="WP_165604020.1">
    <property type="nucleotide sequence ID" value="NZ_FMBM01000002.1"/>
</dbReference>
<reference evidence="4 6" key="1">
    <citation type="submission" date="2015-09" db="EMBL/GenBank/DDBJ databases">
        <title>Identification and resolution of microdiversity through metagenomic sequencing of parallel consortia.</title>
        <authorList>
            <person name="Nelson W.C."/>
            <person name="Romine M.F."/>
            <person name="Lindemann S.R."/>
        </authorList>
    </citation>
    <scope>NUCLEOTIDE SEQUENCE [LARGE SCALE GENOMIC DNA]</scope>
    <source>
        <strain evidence="4">HL-109</strain>
    </source>
</reference>
<feature type="modified residue" description="4-aspartylphosphate" evidence="2">
    <location>
        <position position="62"/>
    </location>
</feature>
<protein>
    <submittedName>
        <fullName evidence="5">Response regulator receiver domain-containing protein</fullName>
    </submittedName>
    <submittedName>
        <fullName evidence="4">Two component signal transductions system response regulator</fullName>
    </submittedName>
</protein>